<sequence length="616" mass="68217">MKTSLYLLLISLVLTTFSASAQKRKSVPADRFAGLDTAFARVLTDWKAVGFAVAVVEKGKVVYAKGFGYRDLDKKLPVTPNTLFAIGSCTKAFTSSLIGLLQKDDKLDLDEPVTKYLPNLKFFSNDLTNSITLRDMMCHRTGLPRHDLSWYLNPTSRDSLVSRLAYLEPSLPLRQRFQYNNLMFVTQGVVIEKLSGKPWESNVRERLLEPLGMNSTVFSVTDMTKNTDASLGYEVMKDSLVRKMAYYNIDAMGPAGSINSNVLDMAKWLSIWTNGGKLGRKEILPAAYVNEAMSSQMAIIGGLPRKEISGNYFSSYGFGWGISSYKGHYRVEHSGGIDGFTSSTSFFPADSIGIIVLSNQDGSSMPPIVRNFLADRVLGLPSFDWNKFILTDVNKAKAAEKEAAKKAVSNRKVGTKRSHPLADYAGIYTNPGYGNYAVIAKGDSLFLQTQTQKWWLSHYHYDIFDVFDTRRGIDTTDKVPFRFQFTTGLTGDIDGISITGFEPSINKPLVFSRYVPAKQISAGELKKYVGEYELGGVTISTALRNDQALFLIVPGQPEHELAYTGNHTFAIKKLSGYSVQFDTNDKGEIIAMTAIQPNGNFKATRKAATPTTEAKN</sequence>
<dbReference type="InterPro" id="IPR050491">
    <property type="entry name" value="AmpC-like"/>
</dbReference>
<comment type="caution">
    <text evidence="4">The sequence shown here is derived from an EMBL/GenBank/DDBJ whole genome shotgun (WGS) entry which is preliminary data.</text>
</comment>
<dbReference type="PANTHER" id="PTHR46825:SF15">
    <property type="entry name" value="BETA-LACTAMASE-RELATED DOMAIN-CONTAINING PROTEIN"/>
    <property type="match status" value="1"/>
</dbReference>
<dbReference type="InterPro" id="IPR012338">
    <property type="entry name" value="Beta-lactam/transpept-like"/>
</dbReference>
<evidence type="ECO:0000259" key="2">
    <source>
        <dbReference type="Pfam" id="PF00144"/>
    </source>
</evidence>
<evidence type="ECO:0000313" key="4">
    <source>
        <dbReference type="EMBL" id="MVM29036.1"/>
    </source>
</evidence>
<dbReference type="InterPro" id="IPR001466">
    <property type="entry name" value="Beta-lactam-related"/>
</dbReference>
<name>A0A7K1S5V5_9BACT</name>
<dbReference type="Proteomes" id="UP000436006">
    <property type="component" value="Unassembled WGS sequence"/>
</dbReference>
<dbReference type="Gene3D" id="3.40.710.10">
    <property type="entry name" value="DD-peptidase/beta-lactamase superfamily"/>
    <property type="match status" value="1"/>
</dbReference>
<dbReference type="RefSeq" id="WP_157583118.1">
    <property type="nucleotide sequence ID" value="NZ_WPIN01000001.1"/>
</dbReference>
<dbReference type="PANTHER" id="PTHR46825">
    <property type="entry name" value="D-ALANYL-D-ALANINE-CARBOXYPEPTIDASE/ENDOPEPTIDASE AMPH"/>
    <property type="match status" value="1"/>
</dbReference>
<dbReference type="GO" id="GO:0016787">
    <property type="term" value="F:hydrolase activity"/>
    <property type="evidence" value="ECO:0007669"/>
    <property type="project" value="UniProtKB-KW"/>
</dbReference>
<dbReference type="InterPro" id="IPR021860">
    <property type="entry name" value="Peptidase_S12_Pab87-rel_C"/>
</dbReference>
<keyword evidence="4" id="KW-0378">Hydrolase</keyword>
<feature type="signal peptide" evidence="1">
    <location>
        <begin position="1"/>
        <end position="21"/>
    </location>
</feature>
<organism evidence="4 5">
    <name type="scientific">Spirosoma arboris</name>
    <dbReference type="NCBI Taxonomy" id="2682092"/>
    <lineage>
        <taxon>Bacteria</taxon>
        <taxon>Pseudomonadati</taxon>
        <taxon>Bacteroidota</taxon>
        <taxon>Cytophagia</taxon>
        <taxon>Cytophagales</taxon>
        <taxon>Cytophagaceae</taxon>
        <taxon>Spirosoma</taxon>
    </lineage>
</organism>
<evidence type="ECO:0000259" key="3">
    <source>
        <dbReference type="Pfam" id="PF11954"/>
    </source>
</evidence>
<feature type="domain" description="Beta-lactamase-related" evidence="2">
    <location>
        <begin position="40"/>
        <end position="371"/>
    </location>
</feature>
<gene>
    <name evidence="4" type="ORF">GO755_03245</name>
</gene>
<keyword evidence="1" id="KW-0732">Signal</keyword>
<dbReference type="Pfam" id="PF11954">
    <property type="entry name" value="DUF3471"/>
    <property type="match status" value="1"/>
</dbReference>
<keyword evidence="5" id="KW-1185">Reference proteome</keyword>
<dbReference type="Gene3D" id="2.40.128.600">
    <property type="match status" value="1"/>
</dbReference>
<dbReference type="EMBL" id="WPIN01000001">
    <property type="protein sequence ID" value="MVM29036.1"/>
    <property type="molecule type" value="Genomic_DNA"/>
</dbReference>
<dbReference type="AlphaFoldDB" id="A0A7K1S5V5"/>
<reference evidence="4 5" key="1">
    <citation type="submission" date="2019-12" db="EMBL/GenBank/DDBJ databases">
        <title>Spirosoma sp. HMF4905 genome sequencing and assembly.</title>
        <authorList>
            <person name="Kang H."/>
            <person name="Cha I."/>
            <person name="Kim H."/>
            <person name="Joh K."/>
        </authorList>
    </citation>
    <scope>NUCLEOTIDE SEQUENCE [LARGE SCALE GENOMIC DNA]</scope>
    <source>
        <strain evidence="4 5">HMF4905</strain>
    </source>
</reference>
<accession>A0A7K1S5V5</accession>
<evidence type="ECO:0000256" key="1">
    <source>
        <dbReference type="SAM" id="SignalP"/>
    </source>
</evidence>
<dbReference type="SUPFAM" id="SSF56601">
    <property type="entry name" value="beta-lactamase/transpeptidase-like"/>
    <property type="match status" value="1"/>
</dbReference>
<proteinExistence type="predicted"/>
<feature type="domain" description="Peptidase S12 Pab87-related C-terminal" evidence="3">
    <location>
        <begin position="411"/>
        <end position="505"/>
    </location>
</feature>
<protein>
    <submittedName>
        <fullName evidence="4">Serine hydrolase</fullName>
    </submittedName>
</protein>
<dbReference type="Pfam" id="PF00144">
    <property type="entry name" value="Beta-lactamase"/>
    <property type="match status" value="1"/>
</dbReference>
<feature type="chain" id="PRO_5029772753" evidence="1">
    <location>
        <begin position="22"/>
        <end position="616"/>
    </location>
</feature>
<evidence type="ECO:0000313" key="5">
    <source>
        <dbReference type="Proteomes" id="UP000436006"/>
    </source>
</evidence>